<evidence type="ECO:0000313" key="3">
    <source>
        <dbReference type="Proteomes" id="UP001549691"/>
    </source>
</evidence>
<proteinExistence type="predicted"/>
<dbReference type="InterPro" id="IPR010279">
    <property type="entry name" value="YqjD/ElaB"/>
</dbReference>
<gene>
    <name evidence="2" type="ORF">ABXR19_09620</name>
</gene>
<dbReference type="InterPro" id="IPR043605">
    <property type="entry name" value="DUF883_C"/>
</dbReference>
<feature type="domain" description="DUF883" evidence="1">
    <location>
        <begin position="71"/>
        <end position="100"/>
    </location>
</feature>
<comment type="caution">
    <text evidence="2">The sequence shown here is derived from an EMBL/GenBank/DDBJ whole genome shotgun (WGS) entry which is preliminary data.</text>
</comment>
<organism evidence="2 3">
    <name type="scientific">Uliginosibacterium flavum</name>
    <dbReference type="NCBI Taxonomy" id="1396831"/>
    <lineage>
        <taxon>Bacteria</taxon>
        <taxon>Pseudomonadati</taxon>
        <taxon>Pseudomonadota</taxon>
        <taxon>Betaproteobacteria</taxon>
        <taxon>Rhodocyclales</taxon>
        <taxon>Zoogloeaceae</taxon>
        <taxon>Uliginosibacterium</taxon>
    </lineage>
</organism>
<dbReference type="EMBL" id="JBEWZI010000008">
    <property type="protein sequence ID" value="MET7014447.1"/>
    <property type="molecule type" value="Genomic_DNA"/>
</dbReference>
<name>A0ABV2TKJ0_9RHOO</name>
<dbReference type="PANTHER" id="PTHR35893">
    <property type="entry name" value="INNER MEMBRANE PROTEIN-RELATED"/>
    <property type="match status" value="1"/>
</dbReference>
<dbReference type="PANTHER" id="PTHR35893:SF3">
    <property type="entry name" value="INNER MEMBRANE PROTEIN"/>
    <property type="match status" value="1"/>
</dbReference>
<keyword evidence="3" id="KW-1185">Reference proteome</keyword>
<evidence type="ECO:0000259" key="1">
    <source>
        <dbReference type="Pfam" id="PF19029"/>
    </source>
</evidence>
<dbReference type="RefSeq" id="WP_354600908.1">
    <property type="nucleotide sequence ID" value="NZ_JBEWZI010000008.1"/>
</dbReference>
<dbReference type="Pfam" id="PF19029">
    <property type="entry name" value="DUF883_C"/>
    <property type="match status" value="1"/>
</dbReference>
<evidence type="ECO:0000313" key="2">
    <source>
        <dbReference type="EMBL" id="MET7014447.1"/>
    </source>
</evidence>
<protein>
    <submittedName>
        <fullName evidence="2">DUF883 domain-containing protein</fullName>
    </submittedName>
</protein>
<reference evidence="2 3" key="1">
    <citation type="submission" date="2024-07" db="EMBL/GenBank/DDBJ databases">
        <title>Uliginosibacterium flavum JJ3220;KACC:17644.</title>
        <authorList>
            <person name="Kim M.K."/>
        </authorList>
    </citation>
    <scope>NUCLEOTIDE SEQUENCE [LARGE SCALE GENOMIC DNA]</scope>
    <source>
        <strain evidence="2 3">KACC:17644</strain>
    </source>
</reference>
<sequence>MAENTSSNLLDESQDILHKTERLIMDAAAATGKEAEALQARIIAGLREAKQRLTTAEEIALDKAKAAAAATDEYVHENPWKAIGIGAAVGVVVGMLIARR</sequence>
<accession>A0ABV2TKJ0</accession>
<dbReference type="Proteomes" id="UP001549691">
    <property type="component" value="Unassembled WGS sequence"/>
</dbReference>